<feature type="transmembrane region" description="Helical" evidence="6">
    <location>
        <begin position="136"/>
        <end position="159"/>
    </location>
</feature>
<gene>
    <name evidence="8" type="ORF">TNCT_496401</name>
</gene>
<proteinExistence type="predicted"/>
<evidence type="ECO:0000256" key="2">
    <source>
        <dbReference type="ARBA" id="ARBA00022692"/>
    </source>
</evidence>
<feature type="domain" description="MARVEL" evidence="7">
    <location>
        <begin position="18"/>
        <end position="163"/>
    </location>
</feature>
<keyword evidence="2 5" id="KW-0812">Transmembrane</keyword>
<evidence type="ECO:0000256" key="4">
    <source>
        <dbReference type="ARBA" id="ARBA00023136"/>
    </source>
</evidence>
<dbReference type="EMBL" id="BMAO01002817">
    <property type="protein sequence ID" value="GFQ83501.1"/>
    <property type="molecule type" value="Genomic_DNA"/>
</dbReference>
<dbReference type="AlphaFoldDB" id="A0A8X6FM03"/>
<keyword evidence="9" id="KW-1185">Reference proteome</keyword>
<dbReference type="PROSITE" id="PS51225">
    <property type="entry name" value="MARVEL"/>
    <property type="match status" value="1"/>
</dbReference>
<evidence type="ECO:0000259" key="7">
    <source>
        <dbReference type="PROSITE" id="PS51225"/>
    </source>
</evidence>
<feature type="transmembrane region" description="Helical" evidence="6">
    <location>
        <begin position="71"/>
        <end position="92"/>
    </location>
</feature>
<comment type="caution">
    <text evidence="8">The sequence shown here is derived from an EMBL/GenBank/DDBJ whole genome shotgun (WGS) entry which is preliminary data.</text>
</comment>
<evidence type="ECO:0000256" key="5">
    <source>
        <dbReference type="PROSITE-ProRule" id="PRU00581"/>
    </source>
</evidence>
<feature type="transmembrane region" description="Helical" evidence="6">
    <location>
        <begin position="104"/>
        <end position="130"/>
    </location>
</feature>
<keyword evidence="3 6" id="KW-1133">Transmembrane helix</keyword>
<accession>A0A8X6FM03</accession>
<organism evidence="8 9">
    <name type="scientific">Trichonephila clavata</name>
    <name type="common">Joro spider</name>
    <name type="synonym">Nephila clavata</name>
    <dbReference type="NCBI Taxonomy" id="2740835"/>
    <lineage>
        <taxon>Eukaryota</taxon>
        <taxon>Metazoa</taxon>
        <taxon>Ecdysozoa</taxon>
        <taxon>Arthropoda</taxon>
        <taxon>Chelicerata</taxon>
        <taxon>Arachnida</taxon>
        <taxon>Araneae</taxon>
        <taxon>Araneomorphae</taxon>
        <taxon>Entelegynae</taxon>
        <taxon>Araneoidea</taxon>
        <taxon>Nephilidae</taxon>
        <taxon>Trichonephila</taxon>
    </lineage>
</organism>
<evidence type="ECO:0000256" key="6">
    <source>
        <dbReference type="SAM" id="Phobius"/>
    </source>
</evidence>
<dbReference type="GO" id="GO:0016020">
    <property type="term" value="C:membrane"/>
    <property type="evidence" value="ECO:0007669"/>
    <property type="project" value="UniProtKB-SubCell"/>
</dbReference>
<protein>
    <submittedName>
        <fullName evidence="8">MARVEL domain-containing protein</fullName>
    </submittedName>
</protein>
<evidence type="ECO:0000313" key="9">
    <source>
        <dbReference type="Proteomes" id="UP000887116"/>
    </source>
</evidence>
<name>A0A8X6FM03_TRICU</name>
<evidence type="ECO:0000313" key="8">
    <source>
        <dbReference type="EMBL" id="GFQ83501.1"/>
    </source>
</evidence>
<dbReference type="InterPro" id="IPR008253">
    <property type="entry name" value="Marvel"/>
</dbReference>
<evidence type="ECO:0000256" key="1">
    <source>
        <dbReference type="ARBA" id="ARBA00004141"/>
    </source>
</evidence>
<keyword evidence="4 5" id="KW-0472">Membrane</keyword>
<evidence type="ECO:0000256" key="3">
    <source>
        <dbReference type="ARBA" id="ARBA00022989"/>
    </source>
</evidence>
<dbReference type="OrthoDB" id="6422709at2759"/>
<reference evidence="8" key="1">
    <citation type="submission" date="2020-07" db="EMBL/GenBank/DDBJ databases">
        <title>Multicomponent nature underlies the extraordinary mechanical properties of spider dragline silk.</title>
        <authorList>
            <person name="Kono N."/>
            <person name="Nakamura H."/>
            <person name="Mori M."/>
            <person name="Yoshida Y."/>
            <person name="Ohtoshi R."/>
            <person name="Malay A.D."/>
            <person name="Moran D.A.P."/>
            <person name="Tomita M."/>
            <person name="Numata K."/>
            <person name="Arakawa K."/>
        </authorList>
    </citation>
    <scope>NUCLEOTIDE SEQUENCE</scope>
</reference>
<sequence length="165" mass="18085">MHQYTVVMPEVAEPPCDYPKGVHSLLMLLQLVLGAITIGLVADMGSYQAQAVLSENEFTVAAFISFGESTALMMIAYGCLITTFLLLVSSILSSRSFHHVPKSLFFVLYHLISASLYLSSGLSVVILGYQRRYEKYYITAGALGIVNSILYIFSTCLGLRALSLK</sequence>
<comment type="subcellular location">
    <subcellularLocation>
        <location evidence="1">Membrane</location>
        <topology evidence="1">Multi-pass membrane protein</topology>
    </subcellularLocation>
</comment>
<feature type="transmembrane region" description="Helical" evidence="6">
    <location>
        <begin position="21"/>
        <end position="42"/>
    </location>
</feature>
<dbReference type="Proteomes" id="UP000887116">
    <property type="component" value="Unassembled WGS sequence"/>
</dbReference>